<evidence type="ECO:0000313" key="1">
    <source>
        <dbReference type="EMBL" id="QDU21199.1"/>
    </source>
</evidence>
<keyword evidence="2" id="KW-1185">Reference proteome</keyword>
<accession>A0A517XUL3</accession>
<dbReference type="EMBL" id="CP036273">
    <property type="protein sequence ID" value="QDU21199.1"/>
    <property type="molecule type" value="Genomic_DNA"/>
</dbReference>
<evidence type="ECO:0000313" key="2">
    <source>
        <dbReference type="Proteomes" id="UP000319576"/>
    </source>
</evidence>
<reference evidence="1 2" key="1">
    <citation type="submission" date="2019-02" db="EMBL/GenBank/DDBJ databases">
        <title>Deep-cultivation of Planctomycetes and their phenomic and genomic characterization uncovers novel biology.</title>
        <authorList>
            <person name="Wiegand S."/>
            <person name="Jogler M."/>
            <person name="Boedeker C."/>
            <person name="Pinto D."/>
            <person name="Vollmers J."/>
            <person name="Rivas-Marin E."/>
            <person name="Kohn T."/>
            <person name="Peeters S.H."/>
            <person name="Heuer A."/>
            <person name="Rast P."/>
            <person name="Oberbeckmann S."/>
            <person name="Bunk B."/>
            <person name="Jeske O."/>
            <person name="Meyerdierks A."/>
            <person name="Storesund J.E."/>
            <person name="Kallscheuer N."/>
            <person name="Luecker S."/>
            <person name="Lage O.M."/>
            <person name="Pohl T."/>
            <person name="Merkel B.J."/>
            <person name="Hornburger P."/>
            <person name="Mueller R.-W."/>
            <person name="Bruemmer F."/>
            <person name="Labrenz M."/>
            <person name="Spormann A.M."/>
            <person name="Op den Camp H."/>
            <person name="Overmann J."/>
            <person name="Amann R."/>
            <person name="Jetten M.S.M."/>
            <person name="Mascher T."/>
            <person name="Medema M.H."/>
            <person name="Devos D.P."/>
            <person name="Kaster A.-K."/>
            <person name="Ovreas L."/>
            <person name="Rohde M."/>
            <person name="Galperin M.Y."/>
            <person name="Jogler C."/>
        </authorList>
    </citation>
    <scope>NUCLEOTIDE SEQUENCE [LARGE SCALE GENOMIC DNA]</scope>
    <source>
        <strain evidence="1 2">ETA_A1</strain>
    </source>
</reference>
<organism evidence="1 2">
    <name type="scientific">Urbifossiella limnaea</name>
    <dbReference type="NCBI Taxonomy" id="2528023"/>
    <lineage>
        <taxon>Bacteria</taxon>
        <taxon>Pseudomonadati</taxon>
        <taxon>Planctomycetota</taxon>
        <taxon>Planctomycetia</taxon>
        <taxon>Gemmatales</taxon>
        <taxon>Gemmataceae</taxon>
        <taxon>Urbifossiella</taxon>
    </lineage>
</organism>
<gene>
    <name evidence="1" type="ORF">ETAA1_31640</name>
</gene>
<proteinExistence type="predicted"/>
<dbReference type="RefSeq" id="WP_145239971.1">
    <property type="nucleotide sequence ID" value="NZ_CP036273.1"/>
</dbReference>
<dbReference type="OrthoDB" id="9154892at2"/>
<name>A0A517XUL3_9BACT</name>
<protein>
    <submittedName>
        <fullName evidence="1">Uncharacterized protein</fullName>
    </submittedName>
</protein>
<dbReference type="KEGG" id="uli:ETAA1_31640"/>
<dbReference type="AlphaFoldDB" id="A0A517XUL3"/>
<dbReference type="Proteomes" id="UP000319576">
    <property type="component" value="Chromosome"/>
</dbReference>
<sequence>MREGDFEVLPAGEMRAKYGLTAENRPTLTLDPSAVPPGLRHLIPLAEQFGVSDDLIREDIVAKTPAAELAAMQVAVEAHPDAFDEWLAGPEADGPRFSPEYIAFSCLRMAADGM</sequence>